<dbReference type="NCBIfam" id="TIGR01200">
    <property type="entry name" value="GLPGLI"/>
    <property type="match status" value="1"/>
</dbReference>
<keyword evidence="2" id="KW-1185">Reference proteome</keyword>
<dbReference type="EMBL" id="JAPDNS010000001">
    <property type="protein sequence ID" value="MCW3484491.1"/>
    <property type="molecule type" value="Genomic_DNA"/>
</dbReference>
<evidence type="ECO:0000313" key="2">
    <source>
        <dbReference type="Proteomes" id="UP001207742"/>
    </source>
</evidence>
<accession>A0ABT3IKP6</accession>
<comment type="caution">
    <text evidence="1">The sequence shown here is derived from an EMBL/GenBank/DDBJ whole genome shotgun (WGS) entry which is preliminary data.</text>
</comment>
<evidence type="ECO:0000313" key="1">
    <source>
        <dbReference type="EMBL" id="MCW3484491.1"/>
    </source>
</evidence>
<gene>
    <name evidence="1" type="ORF">OL497_11340</name>
</gene>
<name>A0ABT3IKP6_9BACT</name>
<reference evidence="1 2" key="1">
    <citation type="submission" date="2022-10" db="EMBL/GenBank/DDBJ databases">
        <title>Chitinophaga nivalis PC15 sp. nov., isolated from Pyeongchang county, South Korea.</title>
        <authorList>
            <person name="Trinh H.N."/>
        </authorList>
    </citation>
    <scope>NUCLEOTIDE SEQUENCE [LARGE SCALE GENOMIC DNA]</scope>
    <source>
        <strain evidence="1 2">PC14</strain>
    </source>
</reference>
<dbReference type="InterPro" id="IPR005901">
    <property type="entry name" value="GLPGLI"/>
</dbReference>
<dbReference type="Pfam" id="PF09697">
    <property type="entry name" value="Porph_ging"/>
    <property type="match status" value="1"/>
</dbReference>
<proteinExistence type="predicted"/>
<organism evidence="1 2">
    <name type="scientific">Chitinophaga nivalis</name>
    <dbReference type="NCBI Taxonomy" id="2991709"/>
    <lineage>
        <taxon>Bacteria</taxon>
        <taxon>Pseudomonadati</taxon>
        <taxon>Bacteroidota</taxon>
        <taxon>Chitinophagia</taxon>
        <taxon>Chitinophagales</taxon>
        <taxon>Chitinophagaceae</taxon>
        <taxon>Chitinophaga</taxon>
    </lineage>
</organism>
<dbReference type="RefSeq" id="WP_264730150.1">
    <property type="nucleotide sequence ID" value="NZ_JAPDNR010000001.1"/>
</dbReference>
<dbReference type="Proteomes" id="UP001207742">
    <property type="component" value="Unassembled WGS sequence"/>
</dbReference>
<sequence length="264" mass="29301">MKKMVLTGSLMLGLLAASGQQQQGRVVYERTMQVQARLKGLGAGGEDRILPNTRRDKLEVLFGNNQSLQRTLEEETPEDPGGGENGIQIRFVAAGASDVTFMDFGRNRKVTQQELAGKNYLLTDTISRMHWKLTGETRTILNYPCQQAITREISKRSALTLIDGTMKNETITDTATVTVWFTPAIPVSAGPAFQGQLPGLILAIDINDGKTVYQATTFTDQIKLTDIREPVKGKQVTQAVFEQEREKMIREMMRNNPAGRTTSH</sequence>
<protein>
    <submittedName>
        <fullName evidence="1">GLPGLI family protein</fullName>
    </submittedName>
</protein>